<keyword evidence="8" id="KW-1185">Reference proteome</keyword>
<dbReference type="InterPro" id="IPR007863">
    <property type="entry name" value="Peptidase_M16_C"/>
</dbReference>
<dbReference type="InterPro" id="IPR011249">
    <property type="entry name" value="Metalloenz_LuxS/M16"/>
</dbReference>
<feature type="domain" description="Peptidase M16 N-terminal" evidence="5">
    <location>
        <begin position="16"/>
        <end position="162"/>
    </location>
</feature>
<dbReference type="PANTHER" id="PTHR11851">
    <property type="entry name" value="METALLOPROTEASE"/>
    <property type="match status" value="1"/>
</dbReference>
<keyword evidence="3" id="KW-0378">Hydrolase</keyword>
<accession>A0A8J6YNC8</accession>
<dbReference type="Gene3D" id="3.30.830.10">
    <property type="entry name" value="Metalloenzyme, LuxS/M16 peptidase-like"/>
    <property type="match status" value="2"/>
</dbReference>
<evidence type="ECO:0000256" key="2">
    <source>
        <dbReference type="ARBA" id="ARBA00007261"/>
    </source>
</evidence>
<keyword evidence="3" id="KW-0645">Protease</keyword>
<dbReference type="RefSeq" id="WP_192534975.1">
    <property type="nucleotide sequence ID" value="NZ_JACZHT010000009.1"/>
</dbReference>
<name>A0A8J6YNC8_9PROT</name>
<dbReference type="SUPFAM" id="SSF63411">
    <property type="entry name" value="LuxS/MPP-like metallohydrolase"/>
    <property type="match status" value="2"/>
</dbReference>
<proteinExistence type="inferred from homology"/>
<dbReference type="AlphaFoldDB" id="A0A8J6YNC8"/>
<dbReference type="PANTHER" id="PTHR11851:SF49">
    <property type="entry name" value="MITOCHONDRIAL-PROCESSING PEPTIDASE SUBUNIT ALPHA"/>
    <property type="match status" value="1"/>
</dbReference>
<gene>
    <name evidence="7" type="ORF">IHV25_09950</name>
</gene>
<dbReference type="FunFam" id="3.30.830.10:FF:000008">
    <property type="entry name" value="Mitochondrial-processing peptidase subunit beta"/>
    <property type="match status" value="1"/>
</dbReference>
<evidence type="ECO:0000259" key="6">
    <source>
        <dbReference type="Pfam" id="PF05193"/>
    </source>
</evidence>
<reference evidence="7" key="1">
    <citation type="submission" date="2020-10" db="EMBL/GenBank/DDBJ databases">
        <title>Genome sequence of the unusual species of purple photosynthetic bacteria, Phaeovibrio sulfidiphilus DSM 23193, type strain.</title>
        <authorList>
            <person name="Kyndt J.A."/>
            <person name="Meyer T.E."/>
        </authorList>
    </citation>
    <scope>NUCLEOTIDE SEQUENCE</scope>
    <source>
        <strain evidence="7">DSM 23193</strain>
    </source>
</reference>
<comment type="cofactor">
    <cofactor evidence="1">
        <name>Zn(2+)</name>
        <dbReference type="ChEBI" id="CHEBI:29105"/>
    </cofactor>
</comment>
<dbReference type="InterPro" id="IPR050361">
    <property type="entry name" value="MPP/UQCRC_Complex"/>
</dbReference>
<evidence type="ECO:0000313" key="7">
    <source>
        <dbReference type="EMBL" id="MBE1237963.1"/>
    </source>
</evidence>
<keyword evidence="3" id="KW-0482">Metalloprotease</keyword>
<dbReference type="PROSITE" id="PS00143">
    <property type="entry name" value="INSULINASE"/>
    <property type="match status" value="1"/>
</dbReference>
<protein>
    <submittedName>
        <fullName evidence="7">Insulinase family protein</fullName>
    </submittedName>
</protein>
<feature type="domain" description="Peptidase M16 C-terminal" evidence="6">
    <location>
        <begin position="168"/>
        <end position="340"/>
    </location>
</feature>
<comment type="similarity">
    <text evidence="2 4">Belongs to the peptidase M16 family.</text>
</comment>
<dbReference type="GO" id="GO:0006508">
    <property type="term" value="P:proteolysis"/>
    <property type="evidence" value="ECO:0007669"/>
    <property type="project" value="InterPro"/>
</dbReference>
<evidence type="ECO:0000256" key="3">
    <source>
        <dbReference type="ARBA" id="ARBA00023049"/>
    </source>
</evidence>
<evidence type="ECO:0000256" key="1">
    <source>
        <dbReference type="ARBA" id="ARBA00001947"/>
    </source>
</evidence>
<dbReference type="GO" id="GO:0004222">
    <property type="term" value="F:metalloendopeptidase activity"/>
    <property type="evidence" value="ECO:0007669"/>
    <property type="project" value="InterPro"/>
</dbReference>
<organism evidence="7 8">
    <name type="scientific">Phaeovibrio sulfidiphilus</name>
    <dbReference type="NCBI Taxonomy" id="1220600"/>
    <lineage>
        <taxon>Bacteria</taxon>
        <taxon>Pseudomonadati</taxon>
        <taxon>Pseudomonadota</taxon>
        <taxon>Alphaproteobacteria</taxon>
        <taxon>Rhodospirillales</taxon>
        <taxon>Rhodospirillaceae</taxon>
        <taxon>Phaeovibrio</taxon>
    </lineage>
</organism>
<dbReference type="EMBL" id="JACZHT010000009">
    <property type="protein sequence ID" value="MBE1237963.1"/>
    <property type="molecule type" value="Genomic_DNA"/>
</dbReference>
<dbReference type="Pfam" id="PF00675">
    <property type="entry name" value="Peptidase_M16"/>
    <property type="match status" value="1"/>
</dbReference>
<evidence type="ECO:0000259" key="5">
    <source>
        <dbReference type="Pfam" id="PF00675"/>
    </source>
</evidence>
<dbReference type="GO" id="GO:0046872">
    <property type="term" value="F:metal ion binding"/>
    <property type="evidence" value="ECO:0007669"/>
    <property type="project" value="InterPro"/>
</dbReference>
<evidence type="ECO:0000256" key="4">
    <source>
        <dbReference type="RuleBase" id="RU004447"/>
    </source>
</evidence>
<comment type="caution">
    <text evidence="7">The sequence shown here is derived from an EMBL/GenBank/DDBJ whole genome shotgun (WGS) entry which is preliminary data.</text>
</comment>
<dbReference type="InterPro" id="IPR001431">
    <property type="entry name" value="Pept_M16_Zn_BS"/>
</dbReference>
<dbReference type="InterPro" id="IPR011765">
    <property type="entry name" value="Pept_M16_N"/>
</dbReference>
<dbReference type="Pfam" id="PF05193">
    <property type="entry name" value="Peptidase_M16_C"/>
    <property type="match status" value="1"/>
</dbReference>
<dbReference type="Proteomes" id="UP000631034">
    <property type="component" value="Unassembled WGS sequence"/>
</dbReference>
<evidence type="ECO:0000313" key="8">
    <source>
        <dbReference type="Proteomes" id="UP000631034"/>
    </source>
</evidence>
<sequence>MIENVRTTRLPSGLVVATDRLDTVESVTVNVWVNAGARHEPAEINGISHFLEHMAFKGTHTRSARQIAEEIEAVGGSLNAYTSRENTAYYAKVLKADQGLALELLADILRNSTFDEEELAREREVVVQEILWAIDTPDDIVFDYFQETAFPNQALGRPVLGTVPVVRSFTQDTVRDYMRNTYSADRMIISACGPVDHDAFVARVAEQFGDFPVTAAPSIEPPAFHSGDWREERDIEQVHMVMGFEGVSYTDPDYYTAAVLSTLHGGGMSSRLFQEIREKRGLVYSIYSYVSSHLDSGIYAVYAGTGQNEVSELIPVLCEETVRVADTLEDGEVERAKAQLKASVLMGLESPSSRAETLGRQIQIYGHPVSSKEMVEKVEAVTRESVAACARRIFSTKPVTAFVGPLSRVESHDSILARLGHTAGA</sequence>